<dbReference type="InterPro" id="IPR045584">
    <property type="entry name" value="Pilin-like"/>
</dbReference>
<organism evidence="2 3">
    <name type="scientific">Candidatus Accumulibacter phosphatis</name>
    <dbReference type="NCBI Taxonomy" id="327160"/>
    <lineage>
        <taxon>Bacteria</taxon>
        <taxon>Pseudomonadati</taxon>
        <taxon>Pseudomonadota</taxon>
        <taxon>Betaproteobacteria</taxon>
        <taxon>Candidatus Accumulibacter</taxon>
    </lineage>
</organism>
<evidence type="ECO:0000256" key="1">
    <source>
        <dbReference type="SAM" id="Phobius"/>
    </source>
</evidence>
<accession>A0A6A7RYX7</accession>
<keyword evidence="1" id="KW-0812">Transmembrane</keyword>
<dbReference type="NCBIfam" id="TIGR02532">
    <property type="entry name" value="IV_pilin_GFxxxE"/>
    <property type="match status" value="1"/>
</dbReference>
<dbReference type="SUPFAM" id="SSF54523">
    <property type="entry name" value="Pili subunits"/>
    <property type="match status" value="1"/>
</dbReference>
<evidence type="ECO:0000313" key="3">
    <source>
        <dbReference type="Proteomes" id="UP000342300"/>
    </source>
</evidence>
<gene>
    <name evidence="2" type="ORF">CRU78_17145</name>
</gene>
<name>A0A6A7RYX7_9PROT</name>
<keyword evidence="1" id="KW-0472">Membrane</keyword>
<dbReference type="EMBL" id="PDHS01000445">
    <property type="protein sequence ID" value="MQM32132.1"/>
    <property type="molecule type" value="Genomic_DNA"/>
</dbReference>
<sequence length="255" mass="26360">MSRGHFLRAKNRGFTLAELAIVLVIVALLVGSLLVPLSTQIDSRNLADTRRALAEIRETLLGFAVVNGRLPCPALANVASGAAGAGLEGARDASGCTNIAGVVPWATLGLAETDAWGRRYSYRVTPAFTKSVPPPNIDECPVPRPPLPQSAAFALCSPGGMRVLVTVGGAAVATAVPAVVVSHGKNGKGAYTVLGTQTAAGADADEHDNQLTGAGNTMANLDFVYKPAIPGFDDEVVWIPPGVLFSRMIRAGKLP</sequence>
<reference evidence="2 3" key="1">
    <citation type="submission" date="2017-09" db="EMBL/GenBank/DDBJ databases">
        <title>Metagenomic Analysis Reveals Denitrifying Candidatus Accumulibacter and Flanking Population as a Source of N2O.</title>
        <authorList>
            <person name="Gao H."/>
            <person name="Mao Y."/>
            <person name="Zhao X."/>
            <person name="Liu W.-T."/>
            <person name="Zhang T."/>
            <person name="Wells G."/>
        </authorList>
    </citation>
    <scope>NUCLEOTIDE SEQUENCE [LARGE SCALE GENOMIC DNA]</scope>
    <source>
        <strain evidence="2">CANDO_2_IC</strain>
    </source>
</reference>
<dbReference type="Proteomes" id="UP000342300">
    <property type="component" value="Unassembled WGS sequence"/>
</dbReference>
<feature type="transmembrane region" description="Helical" evidence="1">
    <location>
        <begin position="12"/>
        <end position="35"/>
    </location>
</feature>
<dbReference type="AlphaFoldDB" id="A0A6A7RYX7"/>
<comment type="caution">
    <text evidence="2">The sequence shown here is derived from an EMBL/GenBank/DDBJ whole genome shotgun (WGS) entry which is preliminary data.</text>
</comment>
<keyword evidence="1" id="KW-1133">Transmembrane helix</keyword>
<dbReference type="Pfam" id="PF07963">
    <property type="entry name" value="N_methyl"/>
    <property type="match status" value="1"/>
</dbReference>
<protein>
    <submittedName>
        <fullName evidence="2">Prepilin-type cleavage/methylation domain-containing protein</fullName>
    </submittedName>
</protein>
<evidence type="ECO:0000313" key="2">
    <source>
        <dbReference type="EMBL" id="MQM32132.1"/>
    </source>
</evidence>
<dbReference type="InterPro" id="IPR012902">
    <property type="entry name" value="N_methyl_site"/>
</dbReference>
<proteinExistence type="predicted"/>